<gene>
    <name evidence="4" type="ORF">CFOL_v3_35947</name>
</gene>
<evidence type="ECO:0000313" key="5">
    <source>
        <dbReference type="Proteomes" id="UP000187406"/>
    </source>
</evidence>
<evidence type="ECO:0000256" key="2">
    <source>
        <dbReference type="ARBA" id="ARBA00022737"/>
    </source>
</evidence>
<feature type="non-terminal residue" evidence="4">
    <location>
        <position position="368"/>
    </location>
</feature>
<comment type="similarity">
    <text evidence="1">Belongs to the PPR family. P subfamily.</text>
</comment>
<dbReference type="Pfam" id="PF13041">
    <property type="entry name" value="PPR_2"/>
    <property type="match status" value="3"/>
</dbReference>
<dbReference type="Proteomes" id="UP000187406">
    <property type="component" value="Unassembled WGS sequence"/>
</dbReference>
<feature type="repeat" description="PPR" evidence="3">
    <location>
        <begin position="49"/>
        <end position="83"/>
    </location>
</feature>
<dbReference type="Gene3D" id="1.25.40.10">
    <property type="entry name" value="Tetratricopeptide repeat domain"/>
    <property type="match status" value="3"/>
</dbReference>
<dbReference type="AlphaFoldDB" id="A0A1Q3DJI3"/>
<feature type="repeat" description="PPR" evidence="3">
    <location>
        <begin position="305"/>
        <end position="339"/>
    </location>
</feature>
<dbReference type="PROSITE" id="PS51375">
    <property type="entry name" value="PPR"/>
    <property type="match status" value="4"/>
</dbReference>
<dbReference type="InterPro" id="IPR002885">
    <property type="entry name" value="PPR_rpt"/>
</dbReference>
<feature type="repeat" description="PPR" evidence="3">
    <location>
        <begin position="340"/>
        <end position="368"/>
    </location>
</feature>
<organism evidence="4 5">
    <name type="scientific">Cephalotus follicularis</name>
    <name type="common">Albany pitcher plant</name>
    <dbReference type="NCBI Taxonomy" id="3775"/>
    <lineage>
        <taxon>Eukaryota</taxon>
        <taxon>Viridiplantae</taxon>
        <taxon>Streptophyta</taxon>
        <taxon>Embryophyta</taxon>
        <taxon>Tracheophyta</taxon>
        <taxon>Spermatophyta</taxon>
        <taxon>Magnoliopsida</taxon>
        <taxon>eudicotyledons</taxon>
        <taxon>Gunneridae</taxon>
        <taxon>Pentapetalae</taxon>
        <taxon>rosids</taxon>
        <taxon>fabids</taxon>
        <taxon>Oxalidales</taxon>
        <taxon>Cephalotaceae</taxon>
        <taxon>Cephalotus</taxon>
    </lineage>
</organism>
<feature type="repeat" description="PPR" evidence="3">
    <location>
        <begin position="229"/>
        <end position="263"/>
    </location>
</feature>
<dbReference type="PANTHER" id="PTHR47939">
    <property type="entry name" value="MEMBRANE-ASSOCIATED SALT-INDUCIBLE PROTEIN-LIKE"/>
    <property type="match status" value="1"/>
</dbReference>
<dbReference type="InParanoid" id="A0A1Q3DJI3"/>
<reference evidence="5" key="1">
    <citation type="submission" date="2016-04" db="EMBL/GenBank/DDBJ databases">
        <title>Cephalotus genome sequencing.</title>
        <authorList>
            <person name="Fukushima K."/>
            <person name="Hasebe M."/>
            <person name="Fang X."/>
        </authorList>
    </citation>
    <scope>NUCLEOTIDE SEQUENCE [LARGE SCALE GENOMIC DNA]</scope>
    <source>
        <strain evidence="5">cv. St1</strain>
    </source>
</reference>
<proteinExistence type="inferred from homology"/>
<dbReference type="EMBL" id="BDDD01010544">
    <property type="protein sequence ID" value="GAV92569.1"/>
    <property type="molecule type" value="Genomic_DNA"/>
</dbReference>
<accession>A0A1Q3DJI3</accession>
<dbReference type="InterPro" id="IPR011990">
    <property type="entry name" value="TPR-like_helical_dom_sf"/>
</dbReference>
<sequence>AELRKPMAKTGFKPDVFTCNTIVNLLCYMGNTKIAVNLLETEQGGVEPDLVTYNAIIAKLCQDKLITDALNLFSEMKNKGVLPDCATCICLILCAYNLGQCKEARRLLNEMVDMIPAAGLFPLFVDALLNKRLVSYGQAVFDTVIQRGEQPDISTDARQVFELMISKGIRPDDSSYNMMANGYWKSDCIVESSLFTQMWRVALSPDTATYCSAKNVFKEFSATIQSTIHMVTFSPMLDGLCNHGFLDEALDLLQEMDDDEVVPNIICYNIIFDCICNSGLIESIGQARIQLEMFSGLPAKGLHPNVITCNIFISGLFKEGLSNEAYGFFQKMEDHGCLPDSYSYNTIIKGFLRNNYASKAMHLLDEMV</sequence>
<evidence type="ECO:0000313" key="4">
    <source>
        <dbReference type="EMBL" id="GAV92569.1"/>
    </source>
</evidence>
<dbReference type="OrthoDB" id="185373at2759"/>
<dbReference type="NCBIfam" id="TIGR00756">
    <property type="entry name" value="PPR"/>
    <property type="match status" value="4"/>
</dbReference>
<dbReference type="InterPro" id="IPR050667">
    <property type="entry name" value="PPR-containing_protein"/>
</dbReference>
<comment type="caution">
    <text evidence="4">The sequence shown here is derived from an EMBL/GenBank/DDBJ whole genome shotgun (WGS) entry which is preliminary data.</text>
</comment>
<name>A0A1Q3DJI3_CEPFO</name>
<evidence type="ECO:0000256" key="3">
    <source>
        <dbReference type="PROSITE-ProRule" id="PRU00708"/>
    </source>
</evidence>
<dbReference type="PANTHER" id="PTHR47939:SF13">
    <property type="entry name" value="OS03G0201400 PROTEIN"/>
    <property type="match status" value="1"/>
</dbReference>
<feature type="non-terminal residue" evidence="4">
    <location>
        <position position="1"/>
    </location>
</feature>
<keyword evidence="2" id="KW-0677">Repeat</keyword>
<keyword evidence="5" id="KW-1185">Reference proteome</keyword>
<evidence type="ECO:0000256" key="1">
    <source>
        <dbReference type="ARBA" id="ARBA00007626"/>
    </source>
</evidence>
<protein>
    <submittedName>
        <fullName evidence="4">PPR_1 domain-containing protein/PPR_2 domain-containing protein</fullName>
    </submittedName>
</protein>